<feature type="domain" description="Helicase ATP-binding" evidence="5">
    <location>
        <begin position="42"/>
        <end position="209"/>
    </location>
</feature>
<proteinExistence type="predicted"/>
<sequence>MNKKRSMLSLYMDQSISAEQIKKLVLEKNSFKSFNPMQELALQKDWQSSSMVVSSPTASGKTIIAELCTLNCIFNKRKKVIYTSPLKALASEHYKDWKKKYSDLGIRIAISTGDFDSSSRYLSNYDLIFTTNEKLDSLITHRASWLSNVGLLIVDEIHELSSSRGATLEAVVVKMRYILAKLQVLALSATIPNADELAEWLNAELVVSDYRPVKLMEGIFFNNAIDFGSHTIKLDDSDYAEAIVKDTLAKKKQALFFMSTRKNAENMAKKLAPFVGKTLFPKEKLSLQSLSEKVLNVLEQPTEQCKLLASLVEKGVAFHHAGLLAKQRELIEEAFRESKLKVLTATPTLAAGVNLPAFRVVIPSLYR</sequence>
<dbReference type="InterPro" id="IPR011545">
    <property type="entry name" value="DEAD/DEAH_box_helicase_dom"/>
</dbReference>
<dbReference type="GO" id="GO:0140097">
    <property type="term" value="F:catalytic activity, acting on DNA"/>
    <property type="evidence" value="ECO:0007669"/>
    <property type="project" value="UniProtKB-ARBA"/>
</dbReference>
<evidence type="ECO:0000259" key="5">
    <source>
        <dbReference type="PROSITE" id="PS51192"/>
    </source>
</evidence>
<evidence type="ECO:0000256" key="1">
    <source>
        <dbReference type="ARBA" id="ARBA00022741"/>
    </source>
</evidence>
<dbReference type="InterPro" id="IPR001650">
    <property type="entry name" value="Helicase_C-like"/>
</dbReference>
<dbReference type="Pfam" id="PF00270">
    <property type="entry name" value="DEAD"/>
    <property type="match status" value="1"/>
</dbReference>
<evidence type="ECO:0000259" key="6">
    <source>
        <dbReference type="PROSITE" id="PS51194"/>
    </source>
</evidence>
<dbReference type="Proteomes" id="UP000277633">
    <property type="component" value="Unassembled WGS sequence"/>
</dbReference>
<evidence type="ECO:0000256" key="3">
    <source>
        <dbReference type="ARBA" id="ARBA00022806"/>
    </source>
</evidence>
<name>A0A497JHL2_9ARCH</name>
<comment type="caution">
    <text evidence="7">The sequence shown here is derived from an EMBL/GenBank/DDBJ whole genome shotgun (WGS) entry which is preliminary data.</text>
</comment>
<reference evidence="7 8" key="1">
    <citation type="submission" date="2018-06" db="EMBL/GenBank/DDBJ databases">
        <title>Extensive metabolic versatility and redundancy in microbially diverse, dynamic hydrothermal sediments.</title>
        <authorList>
            <person name="Dombrowski N."/>
            <person name="Teske A."/>
            <person name="Baker B.J."/>
        </authorList>
    </citation>
    <scope>NUCLEOTIDE SEQUENCE [LARGE SCALE GENOMIC DNA]</scope>
    <source>
        <strain evidence="7">B9_G13</strain>
    </source>
</reference>
<keyword evidence="1" id="KW-0547">Nucleotide-binding</keyword>
<dbReference type="PANTHER" id="PTHR47961:SF10">
    <property type="entry name" value="ATP-DEPENDENT DNA HELICASE HEL308"/>
    <property type="match status" value="1"/>
</dbReference>
<organism evidence="7 8">
    <name type="scientific">Candidatus Iainarchaeum sp</name>
    <dbReference type="NCBI Taxonomy" id="3101447"/>
    <lineage>
        <taxon>Archaea</taxon>
        <taxon>Candidatus Iainarchaeota</taxon>
        <taxon>Candidatus Iainarchaeia</taxon>
        <taxon>Candidatus Iainarchaeales</taxon>
        <taxon>Candidatus Iainarchaeaceae</taxon>
        <taxon>Candidatus Iainarchaeum</taxon>
    </lineage>
</organism>
<dbReference type="GO" id="GO:0003676">
    <property type="term" value="F:nucleic acid binding"/>
    <property type="evidence" value="ECO:0007669"/>
    <property type="project" value="InterPro"/>
</dbReference>
<dbReference type="InterPro" id="IPR027417">
    <property type="entry name" value="P-loop_NTPase"/>
</dbReference>
<dbReference type="SMART" id="SM00487">
    <property type="entry name" value="DEXDc"/>
    <property type="match status" value="1"/>
</dbReference>
<dbReference type="SUPFAM" id="SSF52540">
    <property type="entry name" value="P-loop containing nucleoside triphosphate hydrolases"/>
    <property type="match status" value="2"/>
</dbReference>
<evidence type="ECO:0000256" key="2">
    <source>
        <dbReference type="ARBA" id="ARBA00022801"/>
    </source>
</evidence>
<keyword evidence="2" id="KW-0378">Hydrolase</keyword>
<dbReference type="InterPro" id="IPR050474">
    <property type="entry name" value="Hel308_SKI2-like"/>
</dbReference>
<evidence type="ECO:0000313" key="8">
    <source>
        <dbReference type="Proteomes" id="UP000277633"/>
    </source>
</evidence>
<gene>
    <name evidence="7" type="ORF">DRO07_00535</name>
</gene>
<dbReference type="GO" id="GO:0005524">
    <property type="term" value="F:ATP binding"/>
    <property type="evidence" value="ECO:0007669"/>
    <property type="project" value="UniProtKB-KW"/>
</dbReference>
<accession>A0A497JHL2</accession>
<feature type="non-terminal residue" evidence="7">
    <location>
        <position position="367"/>
    </location>
</feature>
<dbReference type="PROSITE" id="PS51192">
    <property type="entry name" value="HELICASE_ATP_BIND_1"/>
    <property type="match status" value="1"/>
</dbReference>
<protein>
    <recommendedName>
        <fullName evidence="9">DEAD/DEAH box helicase</fullName>
    </recommendedName>
</protein>
<dbReference type="EMBL" id="QMWO01000011">
    <property type="protein sequence ID" value="RLG70281.1"/>
    <property type="molecule type" value="Genomic_DNA"/>
</dbReference>
<dbReference type="Pfam" id="PF00271">
    <property type="entry name" value="Helicase_C"/>
    <property type="match status" value="1"/>
</dbReference>
<evidence type="ECO:0000313" key="7">
    <source>
        <dbReference type="EMBL" id="RLG70281.1"/>
    </source>
</evidence>
<evidence type="ECO:0008006" key="9">
    <source>
        <dbReference type="Google" id="ProtNLM"/>
    </source>
</evidence>
<dbReference type="GO" id="GO:0016787">
    <property type="term" value="F:hydrolase activity"/>
    <property type="evidence" value="ECO:0007669"/>
    <property type="project" value="UniProtKB-KW"/>
</dbReference>
<dbReference type="PROSITE" id="PS51194">
    <property type="entry name" value="HELICASE_CTER"/>
    <property type="match status" value="1"/>
</dbReference>
<dbReference type="GO" id="GO:0004386">
    <property type="term" value="F:helicase activity"/>
    <property type="evidence" value="ECO:0007669"/>
    <property type="project" value="UniProtKB-KW"/>
</dbReference>
<dbReference type="PANTHER" id="PTHR47961">
    <property type="entry name" value="DNA POLYMERASE THETA, PUTATIVE (AFU_ORTHOLOGUE AFUA_1G05260)-RELATED"/>
    <property type="match status" value="1"/>
</dbReference>
<dbReference type="AlphaFoldDB" id="A0A497JHL2"/>
<evidence type="ECO:0000256" key="4">
    <source>
        <dbReference type="ARBA" id="ARBA00022840"/>
    </source>
</evidence>
<keyword evidence="3" id="KW-0347">Helicase</keyword>
<keyword evidence="4" id="KW-0067">ATP-binding</keyword>
<dbReference type="InterPro" id="IPR014001">
    <property type="entry name" value="Helicase_ATP-bd"/>
</dbReference>
<dbReference type="Gene3D" id="3.40.50.300">
    <property type="entry name" value="P-loop containing nucleotide triphosphate hydrolases"/>
    <property type="match status" value="2"/>
</dbReference>
<feature type="domain" description="Helicase C-terminal" evidence="6">
    <location>
        <begin position="235"/>
        <end position="367"/>
    </location>
</feature>